<accession>A0A2P2NK03</accession>
<dbReference type="EMBL" id="GGEC01062280">
    <property type="protein sequence ID" value="MBX42764.1"/>
    <property type="molecule type" value="Transcribed_RNA"/>
</dbReference>
<proteinExistence type="predicted"/>
<reference evidence="1" key="1">
    <citation type="submission" date="2018-02" db="EMBL/GenBank/DDBJ databases">
        <title>Rhizophora mucronata_Transcriptome.</title>
        <authorList>
            <person name="Meera S.P."/>
            <person name="Sreeshan A."/>
            <person name="Augustine A."/>
        </authorList>
    </citation>
    <scope>NUCLEOTIDE SEQUENCE</scope>
    <source>
        <tissue evidence="1">Leaf</tissue>
    </source>
</reference>
<name>A0A2P2NK03_RHIMU</name>
<evidence type="ECO:0000313" key="1">
    <source>
        <dbReference type="EMBL" id="MBX42764.1"/>
    </source>
</evidence>
<protein>
    <submittedName>
        <fullName evidence="1">Uncharacterized protein</fullName>
    </submittedName>
</protein>
<dbReference type="AlphaFoldDB" id="A0A2P2NK03"/>
<organism evidence="1">
    <name type="scientific">Rhizophora mucronata</name>
    <name type="common">Asiatic mangrove</name>
    <dbReference type="NCBI Taxonomy" id="61149"/>
    <lineage>
        <taxon>Eukaryota</taxon>
        <taxon>Viridiplantae</taxon>
        <taxon>Streptophyta</taxon>
        <taxon>Embryophyta</taxon>
        <taxon>Tracheophyta</taxon>
        <taxon>Spermatophyta</taxon>
        <taxon>Magnoliopsida</taxon>
        <taxon>eudicotyledons</taxon>
        <taxon>Gunneridae</taxon>
        <taxon>Pentapetalae</taxon>
        <taxon>rosids</taxon>
        <taxon>fabids</taxon>
        <taxon>Malpighiales</taxon>
        <taxon>Rhizophoraceae</taxon>
        <taxon>Rhizophora</taxon>
    </lineage>
</organism>
<sequence length="62" mass="7007">MSWLIMSSIFSRDSISRSKLEFPSSISKDVHTSFGPKHKTGKYEKLSNRNFKLTKTKAALTG</sequence>